<dbReference type="Proteomes" id="UP000249464">
    <property type="component" value="Unassembled WGS sequence"/>
</dbReference>
<proteinExistence type="predicted"/>
<accession>A0A2X0MQM7</accession>
<reference evidence="2 3" key="1">
    <citation type="submission" date="2016-11" db="EMBL/GenBank/DDBJ databases">
        <authorList>
            <person name="Jaros S."/>
            <person name="Januszkiewicz K."/>
            <person name="Wedrychowicz H."/>
        </authorList>
    </citation>
    <scope>NUCLEOTIDE SEQUENCE [LARGE SCALE GENOMIC DNA]</scope>
</reference>
<gene>
    <name evidence="2" type="primary">BQ5605_C024g09893</name>
    <name evidence="2" type="ORF">BQ5605_C024G09893</name>
</gene>
<sequence>MSTSWRDPVCSLDLPSSTRTQPDLYPHLLKHIDYHFTRFHRGPYLHSTETSGIGSDAFVRIRPRLLDCPDQELGPSRHDATIHRIMRTSPAHRSTSSTHP</sequence>
<protein>
    <submittedName>
        <fullName evidence="2">BQ5605_C024g09893 protein</fullName>
    </submittedName>
</protein>
<evidence type="ECO:0000256" key="1">
    <source>
        <dbReference type="SAM" id="MobiDB-lite"/>
    </source>
</evidence>
<organism evidence="2 3">
    <name type="scientific">Microbotryum silenes-dioicae</name>
    <dbReference type="NCBI Taxonomy" id="796604"/>
    <lineage>
        <taxon>Eukaryota</taxon>
        <taxon>Fungi</taxon>
        <taxon>Dikarya</taxon>
        <taxon>Basidiomycota</taxon>
        <taxon>Pucciniomycotina</taxon>
        <taxon>Microbotryomycetes</taxon>
        <taxon>Microbotryales</taxon>
        <taxon>Microbotryaceae</taxon>
        <taxon>Microbotryum</taxon>
    </lineage>
</organism>
<feature type="region of interest" description="Disordered" evidence="1">
    <location>
        <begin position="69"/>
        <end position="100"/>
    </location>
</feature>
<keyword evidence="3" id="KW-1185">Reference proteome</keyword>
<evidence type="ECO:0000313" key="3">
    <source>
        <dbReference type="Proteomes" id="UP000249464"/>
    </source>
</evidence>
<name>A0A2X0MQM7_9BASI</name>
<feature type="compositionally biased region" description="Polar residues" evidence="1">
    <location>
        <begin position="91"/>
        <end position="100"/>
    </location>
</feature>
<dbReference type="AlphaFoldDB" id="A0A2X0MQM7"/>
<evidence type="ECO:0000313" key="2">
    <source>
        <dbReference type="EMBL" id="SGZ26348.1"/>
    </source>
</evidence>
<dbReference type="EMBL" id="FQNC01000086">
    <property type="protein sequence ID" value="SGZ26348.1"/>
    <property type="molecule type" value="Genomic_DNA"/>
</dbReference>
<feature type="region of interest" description="Disordered" evidence="1">
    <location>
        <begin position="1"/>
        <end position="21"/>
    </location>
</feature>
<dbReference type="STRING" id="796604.A0A2X0MQM7"/>